<feature type="non-terminal residue" evidence="2">
    <location>
        <position position="250"/>
    </location>
</feature>
<feature type="region of interest" description="Disordered" evidence="1">
    <location>
        <begin position="1"/>
        <end position="48"/>
    </location>
</feature>
<protein>
    <submittedName>
        <fullName evidence="2">Uncharacterized protein</fullName>
    </submittedName>
</protein>
<name>A0ABN9TE57_9DINO</name>
<gene>
    <name evidence="2" type="ORF">PCOR1329_LOCUS38224</name>
</gene>
<evidence type="ECO:0000256" key="1">
    <source>
        <dbReference type="SAM" id="MobiDB-lite"/>
    </source>
</evidence>
<comment type="caution">
    <text evidence="2">The sequence shown here is derived from an EMBL/GenBank/DDBJ whole genome shotgun (WGS) entry which is preliminary data.</text>
</comment>
<organism evidence="2 3">
    <name type="scientific">Prorocentrum cordatum</name>
    <dbReference type="NCBI Taxonomy" id="2364126"/>
    <lineage>
        <taxon>Eukaryota</taxon>
        <taxon>Sar</taxon>
        <taxon>Alveolata</taxon>
        <taxon>Dinophyceae</taxon>
        <taxon>Prorocentrales</taxon>
        <taxon>Prorocentraceae</taxon>
        <taxon>Prorocentrum</taxon>
    </lineage>
</organism>
<evidence type="ECO:0000313" key="2">
    <source>
        <dbReference type="EMBL" id="CAK0844053.1"/>
    </source>
</evidence>
<reference evidence="2" key="1">
    <citation type="submission" date="2023-10" db="EMBL/GenBank/DDBJ databases">
        <authorList>
            <person name="Chen Y."/>
            <person name="Shah S."/>
            <person name="Dougan E. K."/>
            <person name="Thang M."/>
            <person name="Chan C."/>
        </authorList>
    </citation>
    <scope>NUCLEOTIDE SEQUENCE [LARGE SCALE GENOMIC DNA]</scope>
</reference>
<dbReference type="Proteomes" id="UP001189429">
    <property type="component" value="Unassembled WGS sequence"/>
</dbReference>
<dbReference type="EMBL" id="CAUYUJ010014627">
    <property type="protein sequence ID" value="CAK0844053.1"/>
    <property type="molecule type" value="Genomic_DNA"/>
</dbReference>
<evidence type="ECO:0000313" key="3">
    <source>
        <dbReference type="Proteomes" id="UP001189429"/>
    </source>
</evidence>
<feature type="region of interest" description="Disordered" evidence="1">
    <location>
        <begin position="216"/>
        <end position="250"/>
    </location>
</feature>
<keyword evidence="3" id="KW-1185">Reference proteome</keyword>
<accession>A0ABN9TE57</accession>
<proteinExistence type="predicted"/>
<feature type="region of interest" description="Disordered" evidence="1">
    <location>
        <begin position="72"/>
        <end position="102"/>
    </location>
</feature>
<feature type="region of interest" description="Disordered" evidence="1">
    <location>
        <begin position="167"/>
        <end position="192"/>
    </location>
</feature>
<sequence>MESLWPKRTSAGPWPPDASAARAPVTRCEPPSVSRGAWLGTSVSGSAEEPGWIDVVRDAEYHAAAAAGTPERTVSWSTSTTRTCGGSAPSGPGPPGCAAAASRRPAGALPSMLSTATSRQYPRWPRRAGQCAAVLQPLGRRPRAPARARGPRGAEALHGRVPAAVPAAAGEPGARTWRRPRGRGGSHAQVGFPRRRWRLGTWTEPSLRHRCSACGGAGPPPCSVASGGPARAVGAMAPPRTRPPRPRGPH</sequence>